<dbReference type="InterPro" id="IPR035934">
    <property type="entry name" value="Phage_tail_protein-like_sf"/>
</dbReference>
<organism evidence="1">
    <name type="scientific">Vibrio splendidus</name>
    <dbReference type="NCBI Taxonomy" id="29497"/>
    <lineage>
        <taxon>Bacteria</taxon>
        <taxon>Pseudomonadati</taxon>
        <taxon>Pseudomonadota</taxon>
        <taxon>Gammaproteobacteria</taxon>
        <taxon>Vibrionales</taxon>
        <taxon>Vibrionaceae</taxon>
        <taxon>Vibrio</taxon>
    </lineage>
</organism>
<proteinExistence type="predicted"/>
<dbReference type="Gene3D" id="3.30.70.1700">
    <property type="entry name" value="Phage minor tail protein U"/>
    <property type="match status" value="1"/>
</dbReference>
<name>A0A0H3ZPS6_VIBSP</name>
<sequence length="140" mass="15913">MKKNTAIRHAIADHLRANIPDQPAPDGSGVWVKSVFPTFLVLDAEQETPAILVYFDDGTRDDRYSDMPERYEGNLFVSVYLDGTASDDDIDDIGEAIKDLLPIGVRFPDVVTLSRSGFTYERSPDNSYRALHINHQYYWE</sequence>
<reference evidence="1" key="1">
    <citation type="journal article" date="2015" name="MBio">
        <title>Eco-Evolutionary Dynamics of Episomes among Ecologically Cohesive Bacterial Populations.</title>
        <authorList>
            <person name="Xue H."/>
            <person name="Cordero O.X."/>
            <person name="Camas F.M."/>
            <person name="Trimble W."/>
            <person name="Meyer F."/>
            <person name="Guglielmini J."/>
            <person name="Rocha E.P."/>
            <person name="Polz M.F."/>
        </authorList>
    </citation>
    <scope>NUCLEOTIDE SEQUENCE</scope>
    <source>
        <strain evidence="1">FF_308</strain>
    </source>
</reference>
<dbReference type="EMBL" id="KP795491">
    <property type="protein sequence ID" value="AKN36447.1"/>
    <property type="molecule type" value="Genomic_DNA"/>
</dbReference>
<dbReference type="SUPFAM" id="SSF143749">
    <property type="entry name" value="Phage tail protein-like"/>
    <property type="match status" value="1"/>
</dbReference>
<evidence type="ECO:0000313" key="1">
    <source>
        <dbReference type="EMBL" id="AKN36447.1"/>
    </source>
</evidence>
<evidence type="ECO:0008006" key="2">
    <source>
        <dbReference type="Google" id="ProtNLM"/>
    </source>
</evidence>
<dbReference type="RefSeq" id="WP_371729004.1">
    <property type="nucleotide sequence ID" value="NZ_JBGONR010000050.1"/>
</dbReference>
<protein>
    <recommendedName>
        <fullName evidence="2">Phage tail protein</fullName>
    </recommendedName>
</protein>
<dbReference type="AlphaFoldDB" id="A0A0H3ZPS6"/>
<dbReference type="InterPro" id="IPR009312">
    <property type="entry name" value="Phage_lambda_GpU-like"/>
</dbReference>
<accession>A0A0H3ZPS6</accession>
<dbReference type="InterPro" id="IPR038512">
    <property type="entry name" value="GpU-like_sf"/>
</dbReference>
<dbReference type="Pfam" id="PF06141">
    <property type="entry name" value="Phage_tail_U"/>
    <property type="match status" value="1"/>
</dbReference>